<gene>
    <name evidence="1" type="ORF">JR316_0006520</name>
</gene>
<name>A0ACB8H1V8_PSICU</name>
<accession>A0ACB8H1V8</accession>
<dbReference type="Proteomes" id="UP000664032">
    <property type="component" value="Unassembled WGS sequence"/>
</dbReference>
<keyword evidence="2" id="KW-1185">Reference proteome</keyword>
<evidence type="ECO:0000313" key="1">
    <source>
        <dbReference type="EMBL" id="KAH9481990.1"/>
    </source>
</evidence>
<evidence type="ECO:0000313" key="2">
    <source>
        <dbReference type="Proteomes" id="UP000664032"/>
    </source>
</evidence>
<sequence>MLVQRTITNLLKCLNYHPPKVDSERKEYLEEALRSEFSMHSNDKAWFDIVCAQSAAMAYGFQRGMLGGTVTDKIPIFKHFRNHLVDMYELWDETPANCINTSAMEYINGCSLEETPSIRKMKLKTNARAWPTYLRTKTGVAAAYGFMIFPRNLHSDISVYIQAIGDICTFIDLTNDVLSFYKETLAGEKTNYIHNRAFISGISVEDTLLEVAQDVLDAHTRIVSTLSTEDAIRCWKNFVNGYLAFHVTQSRYRLQDLGF</sequence>
<proteinExistence type="predicted"/>
<protein>
    <submittedName>
        <fullName evidence="1">Monoterpene synthase 25</fullName>
    </submittedName>
</protein>
<reference evidence="1" key="1">
    <citation type="submission" date="2021-10" db="EMBL/GenBank/DDBJ databases">
        <title>Psilocybe cubensis genome.</title>
        <authorList>
            <person name="Mckernan K.J."/>
            <person name="Crawford S."/>
            <person name="Trippe A."/>
            <person name="Kane L.T."/>
            <person name="Mclaughlin S."/>
        </authorList>
    </citation>
    <scope>NUCLEOTIDE SEQUENCE</scope>
    <source>
        <strain evidence="1">MGC-MH-2018</strain>
    </source>
</reference>
<dbReference type="EMBL" id="JAFIQS020000005">
    <property type="protein sequence ID" value="KAH9481990.1"/>
    <property type="molecule type" value="Genomic_DNA"/>
</dbReference>
<organism evidence="1 2">
    <name type="scientific">Psilocybe cubensis</name>
    <name type="common">Psychedelic mushroom</name>
    <name type="synonym">Stropharia cubensis</name>
    <dbReference type="NCBI Taxonomy" id="181762"/>
    <lineage>
        <taxon>Eukaryota</taxon>
        <taxon>Fungi</taxon>
        <taxon>Dikarya</taxon>
        <taxon>Basidiomycota</taxon>
        <taxon>Agaricomycotina</taxon>
        <taxon>Agaricomycetes</taxon>
        <taxon>Agaricomycetidae</taxon>
        <taxon>Agaricales</taxon>
        <taxon>Agaricineae</taxon>
        <taxon>Strophariaceae</taxon>
        <taxon>Psilocybe</taxon>
    </lineage>
</organism>
<comment type="caution">
    <text evidence="1">The sequence shown here is derived from an EMBL/GenBank/DDBJ whole genome shotgun (WGS) entry which is preliminary data.</text>
</comment>